<reference evidence="4" key="2">
    <citation type="submission" date="2012-11" db="EMBL/GenBank/DDBJ databases">
        <authorList>
            <person name="Kuo A."/>
            <person name="Curtis B.A."/>
            <person name="Tanifuji G."/>
            <person name="Burki F."/>
            <person name="Gruber A."/>
            <person name="Irimia M."/>
            <person name="Maruyama S."/>
            <person name="Arias M.C."/>
            <person name="Ball S.G."/>
            <person name="Gile G.H."/>
            <person name="Hirakawa Y."/>
            <person name="Hopkins J.F."/>
            <person name="Rensing S.A."/>
            <person name="Schmutz J."/>
            <person name="Symeonidi A."/>
            <person name="Elias M."/>
            <person name="Eveleigh R.J."/>
            <person name="Herman E.K."/>
            <person name="Klute M.J."/>
            <person name="Nakayama T."/>
            <person name="Obornik M."/>
            <person name="Reyes-Prieto A."/>
            <person name="Armbrust E.V."/>
            <person name="Aves S.J."/>
            <person name="Beiko R.G."/>
            <person name="Coutinho P."/>
            <person name="Dacks J.B."/>
            <person name="Durnford D.G."/>
            <person name="Fast N.M."/>
            <person name="Green B.R."/>
            <person name="Grisdale C."/>
            <person name="Hempe F."/>
            <person name="Henrissat B."/>
            <person name="Hoppner M.P."/>
            <person name="Ishida K.-I."/>
            <person name="Kim E."/>
            <person name="Koreny L."/>
            <person name="Kroth P.G."/>
            <person name="Liu Y."/>
            <person name="Malik S.-B."/>
            <person name="Maier U.G."/>
            <person name="McRose D."/>
            <person name="Mock T."/>
            <person name="Neilson J.A."/>
            <person name="Onodera N.T."/>
            <person name="Poole A.M."/>
            <person name="Pritham E.J."/>
            <person name="Richards T.A."/>
            <person name="Rocap G."/>
            <person name="Roy S.W."/>
            <person name="Sarai C."/>
            <person name="Schaack S."/>
            <person name="Shirato S."/>
            <person name="Slamovits C.H."/>
            <person name="Spencer D.F."/>
            <person name="Suzuki S."/>
            <person name="Worden A.Z."/>
            <person name="Zauner S."/>
            <person name="Barry K."/>
            <person name="Bell C."/>
            <person name="Bharti A.K."/>
            <person name="Crow J.A."/>
            <person name="Grimwood J."/>
            <person name="Kramer R."/>
            <person name="Lindquist E."/>
            <person name="Lucas S."/>
            <person name="Salamov A."/>
            <person name="McFadden G.I."/>
            <person name="Lane C.E."/>
            <person name="Keeling P.J."/>
            <person name="Gray M.W."/>
            <person name="Grigoriev I.V."/>
            <person name="Archibald J.M."/>
        </authorList>
    </citation>
    <scope>NUCLEOTIDE SEQUENCE</scope>
    <source>
        <strain evidence="4">CCMP2712</strain>
    </source>
</reference>
<dbReference type="EnsemblProtists" id="EKX36758">
    <property type="protein sequence ID" value="EKX36758"/>
    <property type="gene ID" value="GUITHDRAFT_117056"/>
</dbReference>
<organism evidence="2">
    <name type="scientific">Guillardia theta (strain CCMP2712)</name>
    <name type="common">Cryptophyte</name>
    <dbReference type="NCBI Taxonomy" id="905079"/>
    <lineage>
        <taxon>Eukaryota</taxon>
        <taxon>Cryptophyceae</taxon>
        <taxon>Pyrenomonadales</taxon>
        <taxon>Geminigeraceae</taxon>
        <taxon>Guillardia</taxon>
    </lineage>
</organism>
<feature type="compositionally biased region" description="Basic and acidic residues" evidence="1">
    <location>
        <begin position="526"/>
        <end position="535"/>
    </location>
</feature>
<evidence type="ECO:0000256" key="1">
    <source>
        <dbReference type="SAM" id="MobiDB-lite"/>
    </source>
</evidence>
<dbReference type="HOGENOM" id="CLU_397651_0_0_1"/>
<dbReference type="KEGG" id="gtt:GUITHDRAFT_117056"/>
<feature type="region of interest" description="Disordered" evidence="1">
    <location>
        <begin position="492"/>
        <end position="543"/>
    </location>
</feature>
<dbReference type="EMBL" id="JH993068">
    <property type="protein sequence ID" value="EKX36758.1"/>
    <property type="molecule type" value="Genomic_DNA"/>
</dbReference>
<protein>
    <submittedName>
        <fullName evidence="2 3">Uncharacterized protein</fullName>
    </submittedName>
</protein>
<feature type="compositionally biased region" description="Basic and acidic residues" evidence="1">
    <location>
        <begin position="617"/>
        <end position="650"/>
    </location>
</feature>
<evidence type="ECO:0000313" key="3">
    <source>
        <dbReference type="EnsemblProtists" id="EKX36758"/>
    </source>
</evidence>
<feature type="region of interest" description="Disordered" evidence="1">
    <location>
        <begin position="609"/>
        <end position="650"/>
    </location>
</feature>
<reference evidence="2 4" key="1">
    <citation type="journal article" date="2012" name="Nature">
        <title>Algal genomes reveal evolutionary mosaicism and the fate of nucleomorphs.</title>
        <authorList>
            <consortium name="DOE Joint Genome Institute"/>
            <person name="Curtis B.A."/>
            <person name="Tanifuji G."/>
            <person name="Burki F."/>
            <person name="Gruber A."/>
            <person name="Irimia M."/>
            <person name="Maruyama S."/>
            <person name="Arias M.C."/>
            <person name="Ball S.G."/>
            <person name="Gile G.H."/>
            <person name="Hirakawa Y."/>
            <person name="Hopkins J.F."/>
            <person name="Kuo A."/>
            <person name="Rensing S.A."/>
            <person name="Schmutz J."/>
            <person name="Symeonidi A."/>
            <person name="Elias M."/>
            <person name="Eveleigh R.J."/>
            <person name="Herman E.K."/>
            <person name="Klute M.J."/>
            <person name="Nakayama T."/>
            <person name="Obornik M."/>
            <person name="Reyes-Prieto A."/>
            <person name="Armbrust E.V."/>
            <person name="Aves S.J."/>
            <person name="Beiko R.G."/>
            <person name="Coutinho P."/>
            <person name="Dacks J.B."/>
            <person name="Durnford D.G."/>
            <person name="Fast N.M."/>
            <person name="Green B.R."/>
            <person name="Grisdale C.J."/>
            <person name="Hempel F."/>
            <person name="Henrissat B."/>
            <person name="Hoppner M.P."/>
            <person name="Ishida K."/>
            <person name="Kim E."/>
            <person name="Koreny L."/>
            <person name="Kroth P.G."/>
            <person name="Liu Y."/>
            <person name="Malik S.B."/>
            <person name="Maier U.G."/>
            <person name="McRose D."/>
            <person name="Mock T."/>
            <person name="Neilson J.A."/>
            <person name="Onodera N.T."/>
            <person name="Poole A.M."/>
            <person name="Pritham E.J."/>
            <person name="Richards T.A."/>
            <person name="Rocap G."/>
            <person name="Roy S.W."/>
            <person name="Sarai C."/>
            <person name="Schaack S."/>
            <person name="Shirato S."/>
            <person name="Slamovits C.H."/>
            <person name="Spencer D.F."/>
            <person name="Suzuki S."/>
            <person name="Worden A.Z."/>
            <person name="Zauner S."/>
            <person name="Barry K."/>
            <person name="Bell C."/>
            <person name="Bharti A.K."/>
            <person name="Crow J.A."/>
            <person name="Grimwood J."/>
            <person name="Kramer R."/>
            <person name="Lindquist E."/>
            <person name="Lucas S."/>
            <person name="Salamov A."/>
            <person name="McFadden G.I."/>
            <person name="Lane C.E."/>
            <person name="Keeling P.J."/>
            <person name="Gray M.W."/>
            <person name="Grigoriev I.V."/>
            <person name="Archibald J.M."/>
        </authorList>
    </citation>
    <scope>NUCLEOTIDE SEQUENCE</scope>
    <source>
        <strain evidence="2 4">CCMP2712</strain>
    </source>
</reference>
<dbReference type="Proteomes" id="UP000011087">
    <property type="component" value="Unassembled WGS sequence"/>
</dbReference>
<reference evidence="3" key="3">
    <citation type="submission" date="2015-06" db="UniProtKB">
        <authorList>
            <consortium name="EnsemblProtists"/>
        </authorList>
    </citation>
    <scope>IDENTIFICATION</scope>
</reference>
<keyword evidence="4" id="KW-1185">Reference proteome</keyword>
<evidence type="ECO:0000313" key="2">
    <source>
        <dbReference type="EMBL" id="EKX36758.1"/>
    </source>
</evidence>
<feature type="region of interest" description="Disordered" evidence="1">
    <location>
        <begin position="270"/>
        <end position="314"/>
    </location>
</feature>
<sequence length="693" mass="75795">MKRLQVTESSFDSGPLSARKARNLPPIFPKGLIVSFKADGKRTSMTLSSDRSSLVPYIPEEGRTVRPAPNLQEDSASDVYDSPALSSPGMSAQTSNISEHRDNLRAHAQSEVKAKIDELQQGHVQMKENMMKENMIRAEYLASNFTGKHDSGEDNSSQLFSRTGSQTSTASSANEFFLTEVENAEDFASKFASVRRKTSIVLSSIQRSIDQKSVFNADVGDNSREIVQDGLSRDTFQSKIPSSSQAEETTVNVEEKVVTAQAAAASPLIETGGESQQFEEGNVETQTAADLEKEEEQSLVGGSRQRTQQEERKAEAPVLDRLVVEHDIEPTEGRSQGVFEEIATSAGQSGTKALTVESALTELYQLHDLKAQISRSNLAHIYDSAQQERTGWKKKIRTLSTKMSQISFPYALLVYQPMTDKVTLLSVWGESISEVSSCPFSDVIVKKRGERTDGSSNIPAGTVQIRIPSVSALPPTVLFPVDVWTKIVEGRSQRNIHRTPPPPRTGARSADFTRSLSRTSSSLDGARARSLRDRAATSSSQKLVEKDLPKTVEELRRLNNYVGFVIPGMHDDVNVEIVPLHLSGSVSSWSPNDGHQEQEIMPGVSKTIVSGATPQGDKIKTDSLEAGKGQKEDKGAEDSGDKDRTFTIKESAELSPTNKLRFAEVVALCEDLFMDELGMDSLVDISDVGPDHV</sequence>
<dbReference type="PaxDb" id="55529-EKX36758"/>
<proteinExistence type="predicted"/>
<evidence type="ECO:0000313" key="4">
    <source>
        <dbReference type="Proteomes" id="UP000011087"/>
    </source>
</evidence>
<feature type="compositionally biased region" description="Polar residues" evidence="1">
    <location>
        <begin position="273"/>
        <end position="288"/>
    </location>
</feature>
<name>L1IKI4_GUITC</name>
<dbReference type="GeneID" id="17293530"/>
<gene>
    <name evidence="2" type="ORF">GUITHDRAFT_117056</name>
</gene>
<feature type="compositionally biased region" description="Low complexity" evidence="1">
    <location>
        <begin position="513"/>
        <end position="523"/>
    </location>
</feature>
<feature type="region of interest" description="Disordered" evidence="1">
    <location>
        <begin position="61"/>
        <end position="80"/>
    </location>
</feature>
<feature type="compositionally biased region" description="Polar residues" evidence="1">
    <location>
        <begin position="154"/>
        <end position="166"/>
    </location>
</feature>
<dbReference type="RefSeq" id="XP_005823738.1">
    <property type="nucleotide sequence ID" value="XM_005823681.1"/>
</dbReference>
<feature type="region of interest" description="Disordered" evidence="1">
    <location>
        <begin position="147"/>
        <end position="166"/>
    </location>
</feature>
<accession>L1IKI4</accession>
<dbReference type="AlphaFoldDB" id="L1IKI4"/>